<dbReference type="Proteomes" id="UP000238634">
    <property type="component" value="Unassembled WGS sequence"/>
</dbReference>
<dbReference type="AlphaFoldDB" id="A0A2T1D276"/>
<dbReference type="STRING" id="1920490.GCA_001895925_03413"/>
<organism evidence="1 2">
    <name type="scientific">Phormidesmis priestleyi ULC007</name>
    <dbReference type="NCBI Taxonomy" id="1920490"/>
    <lineage>
        <taxon>Bacteria</taxon>
        <taxon>Bacillati</taxon>
        <taxon>Cyanobacteriota</taxon>
        <taxon>Cyanophyceae</taxon>
        <taxon>Leptolyngbyales</taxon>
        <taxon>Leptolyngbyaceae</taxon>
        <taxon>Phormidesmis</taxon>
    </lineage>
</organism>
<name>A0A2T1D276_9CYAN</name>
<accession>A0A2T1D276</accession>
<evidence type="ECO:0000313" key="1">
    <source>
        <dbReference type="EMBL" id="PSB14588.1"/>
    </source>
</evidence>
<reference evidence="1 2" key="1">
    <citation type="submission" date="2018-02" db="EMBL/GenBank/DDBJ databases">
        <authorList>
            <person name="Cohen D.B."/>
            <person name="Kent A.D."/>
        </authorList>
    </citation>
    <scope>NUCLEOTIDE SEQUENCE [LARGE SCALE GENOMIC DNA]</scope>
    <source>
        <strain evidence="1 2">ULC007</strain>
    </source>
</reference>
<keyword evidence="2" id="KW-1185">Reference proteome</keyword>
<sequence length="66" mass="7214">MTTRIVLDSDIRSTVDQIQAVTKSPSPSHAIALLVSRYGKHLIGTWEVDPEQPCCTGGVRLPDQKP</sequence>
<protein>
    <submittedName>
        <fullName evidence="1">Uncharacterized protein</fullName>
    </submittedName>
</protein>
<gene>
    <name evidence="1" type="ORF">C7B65_26245</name>
</gene>
<evidence type="ECO:0000313" key="2">
    <source>
        <dbReference type="Proteomes" id="UP000238634"/>
    </source>
</evidence>
<reference evidence="1 2" key="2">
    <citation type="submission" date="2018-03" db="EMBL/GenBank/DDBJ databases">
        <title>The ancient ancestry and fast evolution of plastids.</title>
        <authorList>
            <person name="Moore K.R."/>
            <person name="Magnabosco C."/>
            <person name="Momper L."/>
            <person name="Gold D.A."/>
            <person name="Bosak T."/>
            <person name="Fournier G.P."/>
        </authorList>
    </citation>
    <scope>NUCLEOTIDE SEQUENCE [LARGE SCALE GENOMIC DNA]</scope>
    <source>
        <strain evidence="1 2">ULC007</strain>
    </source>
</reference>
<dbReference type="OrthoDB" id="514695at2"/>
<proteinExistence type="predicted"/>
<dbReference type="RefSeq" id="WP_073075291.1">
    <property type="nucleotide sequence ID" value="NZ_MPPI01000074.1"/>
</dbReference>
<dbReference type="EMBL" id="PVWG01000084">
    <property type="protein sequence ID" value="PSB14588.1"/>
    <property type="molecule type" value="Genomic_DNA"/>
</dbReference>
<comment type="caution">
    <text evidence="1">The sequence shown here is derived from an EMBL/GenBank/DDBJ whole genome shotgun (WGS) entry which is preliminary data.</text>
</comment>